<keyword evidence="1" id="KW-0472">Membrane</keyword>
<keyword evidence="1" id="KW-1133">Transmembrane helix</keyword>
<proteinExistence type="predicted"/>
<sequence>MPLFTSPRLRAAIDFAAYFRRGVLVRLVVFMALVLPIVWGGTTFERVQLAHIAQRESGRELQNLAHAFAEEVNATVSTIDMSLLHLRTHWGGNRAEFAQMVERLNRELHGRVILAISVADADGRLAFTTVDVKPGMDLRDRDFVRYHHEGHGDTLFVSYPQFAPIAGEWLVQFSRPMLDAQGRLQGVIIASVEPSYFKRFYHAIDLGPSTSVALVRRDGRIITRTSRLPGGGEAMGELLQGLPYDGAHPTDATSGMFSRMSRLDGIDRNYAWRDLPDYPLVVTVGQSVADAGARYTKQETMLIRKAIVASVLLTLLGWIAIAALDNRRRVAEALATAEARWKLALSASGDGVWDCDLVTGMATLSPRAQDILDSDEPCIRLDATGLQELVHPEDMARVRYALAEHFAGRAQDYAAEHRIRRRNGEWTWVLARGTVAERDEEGRPLRMVGTFADIGLRKTREAHMRHQATHDALTGLPNRILLADRLRQAVRIAQREKTRLAVLFFDLDKFKPVNDSYGHAVGDALLVAVGQRVASCLRESDTLARVGGDEFVVLLPRCANMEDARTVGENILSQLNRPFTVEQHVLQISGSIGCAMFPDHGLDGESLLRGADRAMYEAKNHGRNRVRVARRPARHIPL</sequence>
<dbReference type="SUPFAM" id="SSF55073">
    <property type="entry name" value="Nucleotide cyclase"/>
    <property type="match status" value="1"/>
</dbReference>
<dbReference type="Pfam" id="PF22588">
    <property type="entry name" value="dCache_1_like"/>
    <property type="match status" value="1"/>
</dbReference>
<accession>A0ABT2CWS5</accession>
<dbReference type="PANTHER" id="PTHR46663:SF3">
    <property type="entry name" value="SLL0267 PROTEIN"/>
    <property type="match status" value="1"/>
</dbReference>
<keyword evidence="4" id="KW-0548">Nucleotidyltransferase</keyword>
<feature type="transmembrane region" description="Helical" evidence="1">
    <location>
        <begin position="306"/>
        <end position="324"/>
    </location>
</feature>
<dbReference type="EMBL" id="JANUGU010000002">
    <property type="protein sequence ID" value="MCS0658424.1"/>
    <property type="molecule type" value="Genomic_DNA"/>
</dbReference>
<dbReference type="InterPro" id="IPR043128">
    <property type="entry name" value="Rev_trsase/Diguanyl_cyclase"/>
</dbReference>
<dbReference type="RefSeq" id="WP_258811606.1">
    <property type="nucleotide sequence ID" value="NZ_JANUGU010000002.1"/>
</dbReference>
<feature type="domain" description="GGDEF" evidence="3">
    <location>
        <begin position="498"/>
        <end position="631"/>
    </location>
</feature>
<protein>
    <submittedName>
        <fullName evidence="4">Diguanylate cyclase</fullName>
        <ecNumber evidence="4">2.7.7.65</ecNumber>
    </submittedName>
</protein>
<dbReference type="GO" id="GO:0052621">
    <property type="term" value="F:diguanylate cyclase activity"/>
    <property type="evidence" value="ECO:0007669"/>
    <property type="project" value="UniProtKB-EC"/>
</dbReference>
<feature type="transmembrane region" description="Helical" evidence="1">
    <location>
        <begin position="23"/>
        <end position="42"/>
    </location>
</feature>
<evidence type="ECO:0000256" key="1">
    <source>
        <dbReference type="SAM" id="Phobius"/>
    </source>
</evidence>
<dbReference type="InterPro" id="IPR054327">
    <property type="entry name" value="His-kinase-like_sensor"/>
</dbReference>
<keyword evidence="4" id="KW-0808">Transferase</keyword>
<feature type="domain" description="PAC" evidence="2">
    <location>
        <begin position="413"/>
        <end position="466"/>
    </location>
</feature>
<dbReference type="SMART" id="SM00086">
    <property type="entry name" value="PAC"/>
    <property type="match status" value="1"/>
</dbReference>
<dbReference type="InterPro" id="IPR000014">
    <property type="entry name" value="PAS"/>
</dbReference>
<dbReference type="NCBIfam" id="TIGR00254">
    <property type="entry name" value="GGDEF"/>
    <property type="match status" value="1"/>
</dbReference>
<dbReference type="InterPro" id="IPR029787">
    <property type="entry name" value="Nucleotide_cyclase"/>
</dbReference>
<keyword evidence="1" id="KW-0812">Transmembrane</keyword>
<dbReference type="PROSITE" id="PS50887">
    <property type="entry name" value="GGDEF"/>
    <property type="match status" value="1"/>
</dbReference>
<dbReference type="NCBIfam" id="TIGR00229">
    <property type="entry name" value="sensory_box"/>
    <property type="match status" value="1"/>
</dbReference>
<dbReference type="InterPro" id="IPR035965">
    <property type="entry name" value="PAS-like_dom_sf"/>
</dbReference>
<dbReference type="Gene3D" id="3.30.450.20">
    <property type="entry name" value="PAS domain"/>
    <property type="match status" value="3"/>
</dbReference>
<dbReference type="Pfam" id="PF00990">
    <property type="entry name" value="GGDEF"/>
    <property type="match status" value="1"/>
</dbReference>
<dbReference type="CDD" id="cd01949">
    <property type="entry name" value="GGDEF"/>
    <property type="match status" value="1"/>
</dbReference>
<keyword evidence="5" id="KW-1185">Reference proteome</keyword>
<gene>
    <name evidence="4" type="ORF">NX778_10145</name>
</gene>
<dbReference type="InterPro" id="IPR000700">
    <property type="entry name" value="PAS-assoc_C"/>
</dbReference>
<dbReference type="InterPro" id="IPR000160">
    <property type="entry name" value="GGDEF_dom"/>
</dbReference>
<evidence type="ECO:0000259" key="3">
    <source>
        <dbReference type="PROSITE" id="PS50887"/>
    </source>
</evidence>
<dbReference type="CDD" id="cd00130">
    <property type="entry name" value="PAS"/>
    <property type="match status" value="1"/>
</dbReference>
<dbReference type="SMART" id="SM00267">
    <property type="entry name" value="GGDEF"/>
    <property type="match status" value="1"/>
</dbReference>
<reference evidence="4 5" key="1">
    <citation type="submission" date="2022-08" db="EMBL/GenBank/DDBJ databases">
        <title>Reclassification of Massilia species as members of the genera Telluria, Duganella, Pseudoduganella, Mokoshia gen. nov. and Zemynaea gen. nov. using orthogonal and non-orthogonal genome-based approaches.</title>
        <authorList>
            <person name="Bowman J.P."/>
        </authorList>
    </citation>
    <scope>NUCLEOTIDE SEQUENCE [LARGE SCALE GENOMIC DNA]</scope>
    <source>
        <strain evidence="4 5">JCM 31606</strain>
    </source>
</reference>
<evidence type="ECO:0000259" key="2">
    <source>
        <dbReference type="PROSITE" id="PS50113"/>
    </source>
</evidence>
<dbReference type="Gene3D" id="3.30.70.270">
    <property type="match status" value="1"/>
</dbReference>
<dbReference type="SUPFAM" id="SSF55785">
    <property type="entry name" value="PYP-like sensor domain (PAS domain)"/>
    <property type="match status" value="1"/>
</dbReference>
<dbReference type="CDD" id="cd12915">
    <property type="entry name" value="PDC2_DGC_like"/>
    <property type="match status" value="1"/>
</dbReference>
<dbReference type="PROSITE" id="PS50113">
    <property type="entry name" value="PAC"/>
    <property type="match status" value="1"/>
</dbReference>
<dbReference type="CDD" id="cd12914">
    <property type="entry name" value="PDC1_DGC_like"/>
    <property type="match status" value="1"/>
</dbReference>
<evidence type="ECO:0000313" key="5">
    <source>
        <dbReference type="Proteomes" id="UP001204621"/>
    </source>
</evidence>
<evidence type="ECO:0000313" key="4">
    <source>
        <dbReference type="EMBL" id="MCS0658424.1"/>
    </source>
</evidence>
<dbReference type="InterPro" id="IPR013655">
    <property type="entry name" value="PAS_fold_3"/>
</dbReference>
<dbReference type="Proteomes" id="UP001204621">
    <property type="component" value="Unassembled WGS sequence"/>
</dbReference>
<dbReference type="PANTHER" id="PTHR46663">
    <property type="entry name" value="DIGUANYLATE CYCLASE DGCT-RELATED"/>
    <property type="match status" value="1"/>
</dbReference>
<dbReference type="EC" id="2.7.7.65" evidence="4"/>
<comment type="caution">
    <text evidence="4">The sequence shown here is derived from an EMBL/GenBank/DDBJ whole genome shotgun (WGS) entry which is preliminary data.</text>
</comment>
<dbReference type="InterPro" id="IPR001610">
    <property type="entry name" value="PAC"/>
</dbReference>
<dbReference type="Pfam" id="PF08447">
    <property type="entry name" value="PAS_3"/>
    <property type="match status" value="1"/>
</dbReference>
<dbReference type="InterPro" id="IPR052163">
    <property type="entry name" value="DGC-Regulatory_Protein"/>
</dbReference>
<name>A0ABT2CWS5_9BURK</name>
<organism evidence="4 5">
    <name type="scientific">Massilia terrae</name>
    <dbReference type="NCBI Taxonomy" id="1811224"/>
    <lineage>
        <taxon>Bacteria</taxon>
        <taxon>Pseudomonadati</taxon>
        <taxon>Pseudomonadota</taxon>
        <taxon>Betaproteobacteria</taxon>
        <taxon>Burkholderiales</taxon>
        <taxon>Oxalobacteraceae</taxon>
        <taxon>Telluria group</taxon>
        <taxon>Massilia</taxon>
    </lineage>
</organism>